<feature type="region of interest" description="Disordered" evidence="1">
    <location>
        <begin position="83"/>
        <end position="111"/>
    </location>
</feature>
<evidence type="ECO:0000256" key="1">
    <source>
        <dbReference type="SAM" id="MobiDB-lite"/>
    </source>
</evidence>
<evidence type="ECO:0000313" key="3">
    <source>
        <dbReference type="Proteomes" id="UP000585836"/>
    </source>
</evidence>
<dbReference type="EMBL" id="JACHJK010000003">
    <property type="protein sequence ID" value="MBB5926781.1"/>
    <property type="molecule type" value="Genomic_DNA"/>
</dbReference>
<reference evidence="2 3" key="1">
    <citation type="submission" date="2020-08" db="EMBL/GenBank/DDBJ databases">
        <title>Genomic Encyclopedia of Type Strains, Phase III (KMG-III): the genomes of soil and plant-associated and newly described type strains.</title>
        <authorList>
            <person name="Whitman W."/>
        </authorList>
    </citation>
    <scope>NUCLEOTIDE SEQUENCE [LARGE SCALE GENOMIC DNA]</scope>
    <source>
        <strain evidence="2 3">CECT 3313</strain>
    </source>
</reference>
<gene>
    <name evidence="2" type="ORF">FHS34_002237</name>
</gene>
<protein>
    <submittedName>
        <fullName evidence="2">Uncharacterized protein</fullName>
    </submittedName>
</protein>
<keyword evidence="3" id="KW-1185">Reference proteome</keyword>
<sequence>MVPAGTASAAPGPVKARLKLACDPDTWRVEYTAGSTGHAPGATVTTRIDVSVVDEYGPDEVTGEGPYGLGSAAGTGDVKRKAGARGAWSTREVLSRGPRPSGHPRSHTQTTTVTLHVADRTGWAMAENECTLTVS</sequence>
<dbReference type="AlphaFoldDB" id="A0A7W9PS42"/>
<evidence type="ECO:0000313" key="2">
    <source>
        <dbReference type="EMBL" id="MBB5926781.1"/>
    </source>
</evidence>
<comment type="caution">
    <text evidence="2">The sequence shown here is derived from an EMBL/GenBank/DDBJ whole genome shotgun (WGS) entry which is preliminary data.</text>
</comment>
<name>A0A7W9PS42_9ACTN</name>
<dbReference type="Proteomes" id="UP000585836">
    <property type="component" value="Unassembled WGS sequence"/>
</dbReference>
<dbReference type="RefSeq" id="WP_184963700.1">
    <property type="nucleotide sequence ID" value="NZ_JACHJK010000003.1"/>
</dbReference>
<accession>A0A7W9PS42</accession>
<feature type="region of interest" description="Disordered" evidence="1">
    <location>
        <begin position="59"/>
        <end position="78"/>
    </location>
</feature>
<proteinExistence type="predicted"/>
<organism evidence="2 3">
    <name type="scientific">Streptomyces echinatus</name>
    <dbReference type="NCBI Taxonomy" id="67293"/>
    <lineage>
        <taxon>Bacteria</taxon>
        <taxon>Bacillati</taxon>
        <taxon>Actinomycetota</taxon>
        <taxon>Actinomycetes</taxon>
        <taxon>Kitasatosporales</taxon>
        <taxon>Streptomycetaceae</taxon>
        <taxon>Streptomyces</taxon>
    </lineage>
</organism>